<protein>
    <submittedName>
        <fullName evidence="1">Uncharacterized protein</fullName>
    </submittedName>
</protein>
<dbReference type="AlphaFoldDB" id="A0AAX4HV09"/>
<dbReference type="Proteomes" id="UP001324634">
    <property type="component" value="Chromosome"/>
</dbReference>
<dbReference type="KEGG" id="psti:SOO65_10085"/>
<dbReference type="RefSeq" id="WP_321399962.1">
    <property type="nucleotide sequence ID" value="NZ_CP139487.1"/>
</dbReference>
<evidence type="ECO:0000313" key="2">
    <source>
        <dbReference type="Proteomes" id="UP001324634"/>
    </source>
</evidence>
<proteinExistence type="predicted"/>
<organism evidence="1 2">
    <name type="scientific">Peredibacter starrii</name>
    <dbReference type="NCBI Taxonomy" id="28202"/>
    <lineage>
        <taxon>Bacteria</taxon>
        <taxon>Pseudomonadati</taxon>
        <taxon>Bdellovibrionota</taxon>
        <taxon>Bacteriovoracia</taxon>
        <taxon>Bacteriovoracales</taxon>
        <taxon>Bacteriovoracaceae</taxon>
        <taxon>Peredibacter</taxon>
    </lineage>
</organism>
<keyword evidence="2" id="KW-1185">Reference proteome</keyword>
<evidence type="ECO:0000313" key="1">
    <source>
        <dbReference type="EMBL" id="WPU67102.1"/>
    </source>
</evidence>
<reference evidence="1 2" key="1">
    <citation type="submission" date="2023-11" db="EMBL/GenBank/DDBJ databases">
        <title>Peredibacter starrii A3.12.</title>
        <authorList>
            <person name="Mitchell R.J."/>
        </authorList>
    </citation>
    <scope>NUCLEOTIDE SEQUENCE [LARGE SCALE GENOMIC DNA]</scope>
    <source>
        <strain evidence="1 2">A3.12</strain>
    </source>
</reference>
<name>A0AAX4HV09_9BACT</name>
<accession>A0AAX4HV09</accession>
<gene>
    <name evidence="1" type="ORF">SOO65_10085</name>
</gene>
<dbReference type="EMBL" id="CP139487">
    <property type="protein sequence ID" value="WPU67102.1"/>
    <property type="molecule type" value="Genomic_DNA"/>
</dbReference>
<sequence>MIWDSLERCWRQGGRKNVKVRFNDWTHQIKYFMIMGESSDGKRFVGVLDTGEKISFYKKSRGWMLYYPESEFQAHAV</sequence>